<accession>K6DSI2</accession>
<reference evidence="2 3" key="1">
    <citation type="journal article" date="2012" name="Front. Microbiol.">
        <title>Redundancy and modularity in membrane-associated dissimilatory nitrate reduction in Bacillus.</title>
        <authorList>
            <person name="Heylen K."/>
            <person name="Keltjens J."/>
        </authorList>
    </citation>
    <scope>NUCLEOTIDE SEQUENCE [LARGE SCALE GENOMIC DNA]</scope>
    <source>
        <strain evidence="2 3">LMG 9581</strain>
    </source>
</reference>
<feature type="transmembrane region" description="Helical" evidence="1">
    <location>
        <begin position="59"/>
        <end position="77"/>
    </location>
</feature>
<keyword evidence="1" id="KW-0812">Transmembrane</keyword>
<dbReference type="AlphaFoldDB" id="K6DSI2"/>
<organism evidence="2 3">
    <name type="scientific">Schinkia azotoformans LMG 9581</name>
    <dbReference type="NCBI Taxonomy" id="1131731"/>
    <lineage>
        <taxon>Bacteria</taxon>
        <taxon>Bacillati</taxon>
        <taxon>Bacillota</taxon>
        <taxon>Bacilli</taxon>
        <taxon>Bacillales</taxon>
        <taxon>Bacillaceae</taxon>
        <taxon>Calidifontibacillus/Schinkia group</taxon>
        <taxon>Schinkia</taxon>
    </lineage>
</organism>
<dbReference type="Proteomes" id="UP000006315">
    <property type="component" value="Unassembled WGS sequence"/>
</dbReference>
<name>K6DSI2_SCHAZ</name>
<keyword evidence="1" id="KW-1133">Transmembrane helix</keyword>
<keyword evidence="1" id="KW-0472">Membrane</keyword>
<gene>
    <name evidence="2" type="ORF">BAZO_16124</name>
</gene>
<protein>
    <submittedName>
        <fullName evidence="2">Uncharacterized protein</fullName>
    </submittedName>
</protein>
<sequence length="84" mass="9396">MGIVLINLLILFGVIALVEIPKHFIKSKNTKLVSFISYLLMGIFAFLVGEYVLFDFSNFAYTLAISFIIVAFISLISNNKTSND</sequence>
<keyword evidence="3" id="KW-1185">Reference proteome</keyword>
<evidence type="ECO:0000313" key="3">
    <source>
        <dbReference type="Proteomes" id="UP000006315"/>
    </source>
</evidence>
<feature type="transmembrane region" description="Helical" evidence="1">
    <location>
        <begin position="32"/>
        <end position="53"/>
    </location>
</feature>
<evidence type="ECO:0000313" key="2">
    <source>
        <dbReference type="EMBL" id="EKN63746.1"/>
    </source>
</evidence>
<comment type="caution">
    <text evidence="2">The sequence shown here is derived from an EMBL/GenBank/DDBJ whole genome shotgun (WGS) entry which is preliminary data.</text>
</comment>
<proteinExistence type="predicted"/>
<feature type="transmembrane region" description="Helical" evidence="1">
    <location>
        <begin position="6"/>
        <end position="25"/>
    </location>
</feature>
<evidence type="ECO:0000256" key="1">
    <source>
        <dbReference type="SAM" id="Phobius"/>
    </source>
</evidence>
<dbReference type="EMBL" id="AJLR01000128">
    <property type="protein sequence ID" value="EKN63746.1"/>
    <property type="molecule type" value="Genomic_DNA"/>
</dbReference>